<protein>
    <submittedName>
        <fullName evidence="3">Competence type IV pilus minor pilin ComGD</fullName>
    </submittedName>
</protein>
<dbReference type="NCBIfam" id="TIGR02532">
    <property type="entry name" value="IV_pilin_GFxxxE"/>
    <property type="match status" value="1"/>
</dbReference>
<dbReference type="InterPro" id="IPR016785">
    <property type="entry name" value="ComGD"/>
</dbReference>
<dbReference type="EMBL" id="JBHTBY010000006">
    <property type="protein sequence ID" value="MFC7320868.1"/>
    <property type="molecule type" value="Genomic_DNA"/>
</dbReference>
<reference evidence="4" key="1">
    <citation type="journal article" date="2019" name="Int. J. Syst. Evol. Microbiol.">
        <title>The Global Catalogue of Microorganisms (GCM) 10K type strain sequencing project: providing services to taxonomists for standard genome sequencing and annotation.</title>
        <authorList>
            <consortium name="The Broad Institute Genomics Platform"/>
            <consortium name="The Broad Institute Genome Sequencing Center for Infectious Disease"/>
            <person name="Wu L."/>
            <person name="Ma J."/>
        </authorList>
    </citation>
    <scope>NUCLEOTIDE SEQUENCE [LARGE SCALE GENOMIC DNA]</scope>
    <source>
        <strain evidence="4">CCUG 73951</strain>
    </source>
</reference>
<comment type="subcellular location">
    <subcellularLocation>
        <location evidence="1">Cell surface</location>
    </subcellularLocation>
</comment>
<sequence length="145" mass="17066">MDNQKGYTLSEMIVVLTAISCLLLLFFPLQSSLAEEVKKRYIIEQFENDLLLAQQLTIQNHPNYWLMINSSSNHYYLYDSRNRETIFERYFPDNWSIQLLSLTTPIRFNSTGTLYNPGTMKITTPRKELKITFPFGKSRVKIVEQ</sequence>
<evidence type="ECO:0000256" key="2">
    <source>
        <dbReference type="ARBA" id="ARBA00023287"/>
    </source>
</evidence>
<evidence type="ECO:0000313" key="3">
    <source>
        <dbReference type="EMBL" id="MFC7320868.1"/>
    </source>
</evidence>
<dbReference type="NCBIfam" id="NF040982">
    <property type="entry name" value="ComGD"/>
    <property type="match status" value="1"/>
</dbReference>
<dbReference type="RefSeq" id="WP_289214447.1">
    <property type="nucleotide sequence ID" value="NZ_JAPVRC010000001.1"/>
</dbReference>
<organism evidence="3 4">
    <name type="scientific">Halobacillus campisalis</name>
    <dbReference type="NCBI Taxonomy" id="435909"/>
    <lineage>
        <taxon>Bacteria</taxon>
        <taxon>Bacillati</taxon>
        <taxon>Bacillota</taxon>
        <taxon>Bacilli</taxon>
        <taxon>Bacillales</taxon>
        <taxon>Bacillaceae</taxon>
        <taxon>Halobacillus</taxon>
    </lineage>
</organism>
<comment type="caution">
    <text evidence="3">The sequence shown here is derived from an EMBL/GenBank/DDBJ whole genome shotgun (WGS) entry which is preliminary data.</text>
</comment>
<name>A0ABW2K423_9BACI</name>
<dbReference type="InterPro" id="IPR012902">
    <property type="entry name" value="N_methyl_site"/>
</dbReference>
<accession>A0ABW2K423</accession>
<keyword evidence="2" id="KW-0178">Competence</keyword>
<evidence type="ECO:0000313" key="4">
    <source>
        <dbReference type="Proteomes" id="UP001596494"/>
    </source>
</evidence>
<dbReference type="PIRSF" id="PIRSF021292">
    <property type="entry name" value="Competence_ComGD"/>
    <property type="match status" value="1"/>
</dbReference>
<dbReference type="Pfam" id="PF07963">
    <property type="entry name" value="N_methyl"/>
    <property type="match status" value="1"/>
</dbReference>
<dbReference type="Proteomes" id="UP001596494">
    <property type="component" value="Unassembled WGS sequence"/>
</dbReference>
<proteinExistence type="predicted"/>
<keyword evidence="4" id="KW-1185">Reference proteome</keyword>
<evidence type="ECO:0000256" key="1">
    <source>
        <dbReference type="ARBA" id="ARBA00004241"/>
    </source>
</evidence>
<gene>
    <name evidence="3" type="primary">comGD</name>
    <name evidence="3" type="ORF">ACFQMN_08230</name>
</gene>